<feature type="domain" description="IstB-like ATP-binding" evidence="1">
    <location>
        <begin position="110"/>
        <end position="225"/>
    </location>
</feature>
<organism evidence="2">
    <name type="scientific">Streptomyces lividans</name>
    <dbReference type="NCBI Taxonomy" id="1916"/>
    <lineage>
        <taxon>Bacteria</taxon>
        <taxon>Bacillati</taxon>
        <taxon>Actinomycetota</taxon>
        <taxon>Actinomycetes</taxon>
        <taxon>Kitasatosporales</taxon>
        <taxon>Streptomycetaceae</taxon>
        <taxon>Streptomyces</taxon>
    </lineage>
</organism>
<gene>
    <name evidence="2" type="ORF">SLG30</name>
</gene>
<dbReference type="AlphaFoldDB" id="A7TUS7"/>
<dbReference type="Pfam" id="PF01695">
    <property type="entry name" value="IstB_IS21"/>
    <property type="match status" value="1"/>
</dbReference>
<sequence length="250" mass="27579">MDQPGQRVCGLRRRAVMRTRHREPQLFGNEATLERMARILAARNIDPADATLPDDTEPFSPLDALLAAMPPRYQAAVADHPTVLDWVRKVTDAAVAPSRGARRQVTTGPSLLMAGVVGAGKTHQAYGAVRALVRSGVGVRWRATTAADLYADLRPRPGADSERELAAVSRCPLLIIDDLGAAKSSEWVEEVTYRLINRRYNYELPTLITTNLAIKDLRSYLGDRVASRLAQMTTRVEFEAVDRRRHSAAA</sequence>
<dbReference type="GO" id="GO:0006260">
    <property type="term" value="P:DNA replication"/>
    <property type="evidence" value="ECO:0007669"/>
    <property type="project" value="TreeGrafter"/>
</dbReference>
<reference evidence="2" key="1">
    <citation type="journal article" date="2007" name="Mol. Microbiol.">
        <title>Analysis of a genomic island housing genes for DNA S-modification system in Streptomyces lividans 66 and its counterparts in other distantly related bacteria.</title>
        <authorList>
            <person name="He X."/>
            <person name="Ou H.Y."/>
            <person name="Yu Q."/>
            <person name="Zhou X."/>
            <person name="Wu J."/>
            <person name="Liang J."/>
            <person name="Zhang W."/>
            <person name="Rajakumar K."/>
            <person name="Deng Z."/>
        </authorList>
    </citation>
    <scope>NUCLEOTIDE SEQUENCE</scope>
    <source>
        <strain evidence="2">66</strain>
    </source>
</reference>
<dbReference type="InterPro" id="IPR027417">
    <property type="entry name" value="P-loop_NTPase"/>
</dbReference>
<dbReference type="InterPro" id="IPR002611">
    <property type="entry name" value="IstB_ATP-bd"/>
</dbReference>
<accession>A7TUS7</accession>
<dbReference type="EMBL" id="EF210454">
    <property type="protein sequence ID" value="ABP49106.1"/>
    <property type="molecule type" value="Genomic_DNA"/>
</dbReference>
<protein>
    <submittedName>
        <fullName evidence="2">Putative DNA replication protein</fullName>
    </submittedName>
</protein>
<name>A7TUS7_STRLI</name>
<dbReference type="PANTHER" id="PTHR30050:SF4">
    <property type="entry name" value="ATP-BINDING PROTEIN RV3427C IN INSERTION SEQUENCE-RELATED"/>
    <property type="match status" value="1"/>
</dbReference>
<evidence type="ECO:0000313" key="2">
    <source>
        <dbReference type="EMBL" id="ABP49106.1"/>
    </source>
</evidence>
<evidence type="ECO:0000259" key="1">
    <source>
        <dbReference type="Pfam" id="PF01695"/>
    </source>
</evidence>
<dbReference type="GO" id="GO:0005524">
    <property type="term" value="F:ATP binding"/>
    <property type="evidence" value="ECO:0007669"/>
    <property type="project" value="InterPro"/>
</dbReference>
<dbReference type="Gene3D" id="3.40.50.300">
    <property type="entry name" value="P-loop containing nucleotide triphosphate hydrolases"/>
    <property type="match status" value="1"/>
</dbReference>
<dbReference type="PANTHER" id="PTHR30050">
    <property type="entry name" value="CHROMOSOMAL REPLICATION INITIATOR PROTEIN DNAA"/>
    <property type="match status" value="1"/>
</dbReference>
<proteinExistence type="predicted"/>
<dbReference type="SUPFAM" id="SSF52540">
    <property type="entry name" value="P-loop containing nucleoside triphosphate hydrolases"/>
    <property type="match status" value="1"/>
</dbReference>